<dbReference type="RefSeq" id="WP_183352251.1">
    <property type="nucleotide sequence ID" value="NZ_JACHEO010000026.1"/>
</dbReference>
<sequence length="92" mass="10067">MVGDDRLLLIPQRREVDGDGGFIPSVKYIRRREATIFHGGACPSRLPGEDQQGTGNMMDRKHKRWHATGSVRANRLSADDPGRGGGRLCAAP</sequence>
<feature type="compositionally biased region" description="Gly residues" evidence="1">
    <location>
        <begin position="83"/>
        <end position="92"/>
    </location>
</feature>
<protein>
    <submittedName>
        <fullName evidence="2">Uncharacterized protein</fullName>
    </submittedName>
</protein>
<dbReference type="AlphaFoldDB" id="A0A840V6T6"/>
<accession>A0A840V6T6</accession>
<dbReference type="Proteomes" id="UP000539642">
    <property type="component" value="Unassembled WGS sequence"/>
</dbReference>
<evidence type="ECO:0000313" key="3">
    <source>
        <dbReference type="Proteomes" id="UP000539642"/>
    </source>
</evidence>
<evidence type="ECO:0000313" key="2">
    <source>
        <dbReference type="EMBL" id="MBB5349459.1"/>
    </source>
</evidence>
<organism evidence="2 3">
    <name type="scientific">Desulfoprunum benzoelyticum</name>
    <dbReference type="NCBI Taxonomy" id="1506996"/>
    <lineage>
        <taxon>Bacteria</taxon>
        <taxon>Pseudomonadati</taxon>
        <taxon>Thermodesulfobacteriota</taxon>
        <taxon>Desulfobulbia</taxon>
        <taxon>Desulfobulbales</taxon>
        <taxon>Desulfobulbaceae</taxon>
        <taxon>Desulfoprunum</taxon>
    </lineage>
</organism>
<keyword evidence="3" id="KW-1185">Reference proteome</keyword>
<gene>
    <name evidence="2" type="ORF">HNQ81_003213</name>
</gene>
<evidence type="ECO:0000256" key="1">
    <source>
        <dbReference type="SAM" id="MobiDB-lite"/>
    </source>
</evidence>
<comment type="caution">
    <text evidence="2">The sequence shown here is derived from an EMBL/GenBank/DDBJ whole genome shotgun (WGS) entry which is preliminary data.</text>
</comment>
<proteinExistence type="predicted"/>
<dbReference type="EMBL" id="JACHEO010000026">
    <property type="protein sequence ID" value="MBB5349459.1"/>
    <property type="molecule type" value="Genomic_DNA"/>
</dbReference>
<name>A0A840V6T6_9BACT</name>
<feature type="region of interest" description="Disordered" evidence="1">
    <location>
        <begin position="40"/>
        <end position="92"/>
    </location>
</feature>
<reference evidence="2 3" key="1">
    <citation type="submission" date="2020-08" db="EMBL/GenBank/DDBJ databases">
        <title>Genomic Encyclopedia of Type Strains, Phase IV (KMG-IV): sequencing the most valuable type-strain genomes for metagenomic binning, comparative biology and taxonomic classification.</title>
        <authorList>
            <person name="Goeker M."/>
        </authorList>
    </citation>
    <scope>NUCLEOTIDE SEQUENCE [LARGE SCALE GENOMIC DNA]</scope>
    <source>
        <strain evidence="2 3">DSM 28570</strain>
    </source>
</reference>